<proteinExistence type="predicted"/>
<reference evidence="1" key="1">
    <citation type="submission" date="2022-12" db="EMBL/GenBank/DDBJ databases">
        <title>Genome Sequence of Lasiodiplodia mahajangana.</title>
        <authorList>
            <person name="Buettner E."/>
        </authorList>
    </citation>
    <scope>NUCLEOTIDE SEQUENCE</scope>
    <source>
        <strain evidence="1">VT137</strain>
    </source>
</reference>
<evidence type="ECO:0000313" key="1">
    <source>
        <dbReference type="EMBL" id="KAJ8126387.1"/>
    </source>
</evidence>
<organism evidence="1 2">
    <name type="scientific">Lasiodiplodia mahajangana</name>
    <dbReference type="NCBI Taxonomy" id="1108764"/>
    <lineage>
        <taxon>Eukaryota</taxon>
        <taxon>Fungi</taxon>
        <taxon>Dikarya</taxon>
        <taxon>Ascomycota</taxon>
        <taxon>Pezizomycotina</taxon>
        <taxon>Dothideomycetes</taxon>
        <taxon>Dothideomycetes incertae sedis</taxon>
        <taxon>Botryosphaeriales</taxon>
        <taxon>Botryosphaeriaceae</taxon>
        <taxon>Lasiodiplodia</taxon>
    </lineage>
</organism>
<sequence>MVDRRLIQYWICSIPDSIPEDALDDLEAAQLHQPERSPVKRIQHHEVLQDNNSASEFDEGGHASLVTRSLPSQSSSITKRSKRMPKYNLNNKPIAPARERNSLRFLEKPVHMKSLTLNPSQLPEDVRDLYTRIQSSAIYKEGIVPSEVREEINAMLNGEVREASFGKPLAPTDETGRATAAVRVLHTQVCEILEAAGTSESQRRDEGGWNAHVHGPVLGLVFTSLLSRAGFKPQQSRRVAARYEAVYAATITKDSAPCWEDGSSAVTVSSTEQSADDSSDRSEKPESIPDRRRTKKVDYVVVLKSLDDKPLQQAIQQAAFNKETNTCYVNQIAYNPIFDAPIAVSIETKKSSSHDDRILHLGLWVAAWHKRMYALRQRSFSSPPPPLQLVSVPLIQVAGHDWNLYFACDSVSSISMYGPISLGSTRNILDLYALITCLLLIQDWVETTFYERIRTWFLDSGNMQKSTEA</sequence>
<accession>A0ACC2JGF2</accession>
<dbReference type="Proteomes" id="UP001153332">
    <property type="component" value="Unassembled WGS sequence"/>
</dbReference>
<gene>
    <name evidence="1" type="ORF">O1611_g7251</name>
</gene>
<keyword evidence="2" id="KW-1185">Reference proteome</keyword>
<name>A0ACC2JGF2_9PEZI</name>
<protein>
    <submittedName>
        <fullName evidence="1">Uncharacterized protein</fullName>
    </submittedName>
</protein>
<evidence type="ECO:0000313" key="2">
    <source>
        <dbReference type="Proteomes" id="UP001153332"/>
    </source>
</evidence>
<comment type="caution">
    <text evidence="1">The sequence shown here is derived from an EMBL/GenBank/DDBJ whole genome shotgun (WGS) entry which is preliminary data.</text>
</comment>
<dbReference type="EMBL" id="JAPUUL010001879">
    <property type="protein sequence ID" value="KAJ8126387.1"/>
    <property type="molecule type" value="Genomic_DNA"/>
</dbReference>